<dbReference type="Gene3D" id="3.90.1030.10">
    <property type="entry name" value="Ribosomal protein L17"/>
    <property type="match status" value="1"/>
</dbReference>
<dbReference type="SUPFAM" id="SSF64263">
    <property type="entry name" value="Prokaryotic ribosomal protein L17"/>
    <property type="match status" value="1"/>
</dbReference>
<protein>
    <submittedName>
        <fullName evidence="5">Ribosomal protein L17</fullName>
    </submittedName>
</protein>
<dbReference type="GO" id="GO:0005762">
    <property type="term" value="C:mitochondrial large ribosomal subunit"/>
    <property type="evidence" value="ECO:0007669"/>
    <property type="project" value="TreeGrafter"/>
</dbReference>
<keyword evidence="2 4" id="KW-0689">Ribosomal protein</keyword>
<comment type="similarity">
    <text evidence="1 4">Belongs to the bacterial ribosomal protein bL17 family.</text>
</comment>
<sequence>MRHGDVHRKLGRLSQHRMLMFRTMVTQLIKHERIKTTLPKAKELIKEADKIITIAKRNTRQSHSLAFAYLTDRSVIPKLFKQLRLRFKDRHGGYCRILKVGNRLSDKAPMAYIEYVDNDLKPLRDYRANNAKHHMVKKNTEEGVVFSYQEKESGKVLSSAMALNNRFKKLSLSYQKPQEA</sequence>
<evidence type="ECO:0000256" key="3">
    <source>
        <dbReference type="ARBA" id="ARBA00023274"/>
    </source>
</evidence>
<dbReference type="Proteomes" id="UP000076078">
    <property type="component" value="Unassembled WGS sequence"/>
</dbReference>
<dbReference type="AlphaFoldDB" id="A0A151ZF33"/>
<dbReference type="InterPro" id="IPR047859">
    <property type="entry name" value="Ribosomal_bL17_CS"/>
</dbReference>
<keyword evidence="3 4" id="KW-0687">Ribonucleoprotein</keyword>
<dbReference type="InterPro" id="IPR036373">
    <property type="entry name" value="Ribosomal_bL17_sf"/>
</dbReference>
<evidence type="ECO:0000256" key="1">
    <source>
        <dbReference type="ARBA" id="ARBA00008777"/>
    </source>
</evidence>
<dbReference type="FunCoup" id="A0A151ZF33">
    <property type="interactions" value="164"/>
</dbReference>
<dbReference type="InterPro" id="IPR000456">
    <property type="entry name" value="Ribosomal_bL17"/>
</dbReference>
<dbReference type="EMBL" id="LODT01000029">
    <property type="protein sequence ID" value="KYQ92582.1"/>
    <property type="molecule type" value="Genomic_DNA"/>
</dbReference>
<dbReference type="Pfam" id="PF01196">
    <property type="entry name" value="Ribosomal_L17"/>
    <property type="match status" value="1"/>
</dbReference>
<keyword evidence="6" id="KW-1185">Reference proteome</keyword>
<dbReference type="NCBIfam" id="TIGR00059">
    <property type="entry name" value="L17"/>
    <property type="match status" value="1"/>
</dbReference>
<dbReference type="OMA" id="MRKPVEH"/>
<evidence type="ECO:0000256" key="4">
    <source>
        <dbReference type="RuleBase" id="RU000660"/>
    </source>
</evidence>
<organism evidence="5 6">
    <name type="scientific">Tieghemostelium lacteum</name>
    <name type="common">Slime mold</name>
    <name type="synonym">Dictyostelium lacteum</name>
    <dbReference type="NCBI Taxonomy" id="361077"/>
    <lineage>
        <taxon>Eukaryota</taxon>
        <taxon>Amoebozoa</taxon>
        <taxon>Evosea</taxon>
        <taxon>Eumycetozoa</taxon>
        <taxon>Dictyostelia</taxon>
        <taxon>Dictyosteliales</taxon>
        <taxon>Raperosteliaceae</taxon>
        <taxon>Tieghemostelium</taxon>
    </lineage>
</organism>
<dbReference type="STRING" id="361077.A0A151ZF33"/>
<evidence type="ECO:0000313" key="5">
    <source>
        <dbReference type="EMBL" id="KYQ92582.1"/>
    </source>
</evidence>
<reference evidence="5 6" key="1">
    <citation type="submission" date="2015-12" db="EMBL/GenBank/DDBJ databases">
        <title>Dictyostelia acquired genes for synthesis and detection of signals that induce cell-type specialization by lateral gene transfer from prokaryotes.</title>
        <authorList>
            <person name="Gloeckner G."/>
            <person name="Schaap P."/>
        </authorList>
    </citation>
    <scope>NUCLEOTIDE SEQUENCE [LARGE SCALE GENOMIC DNA]</scope>
    <source>
        <strain evidence="5 6">TK</strain>
    </source>
</reference>
<gene>
    <name evidence="5" type="ORF">DLAC_06572</name>
</gene>
<dbReference type="PROSITE" id="PS01167">
    <property type="entry name" value="RIBOSOMAL_L17"/>
    <property type="match status" value="1"/>
</dbReference>
<comment type="caution">
    <text evidence="5">The sequence shown here is derived from an EMBL/GenBank/DDBJ whole genome shotgun (WGS) entry which is preliminary data.</text>
</comment>
<dbReference type="GO" id="GO:0003735">
    <property type="term" value="F:structural constituent of ribosome"/>
    <property type="evidence" value="ECO:0007669"/>
    <property type="project" value="InterPro"/>
</dbReference>
<name>A0A151ZF33_TIELA</name>
<dbReference type="PANTHER" id="PTHR14413:SF16">
    <property type="entry name" value="LARGE RIBOSOMAL SUBUNIT PROTEIN BL17M"/>
    <property type="match status" value="1"/>
</dbReference>
<dbReference type="OrthoDB" id="275000at2759"/>
<dbReference type="InParanoid" id="A0A151ZF33"/>
<accession>A0A151ZF33</accession>
<evidence type="ECO:0000313" key="6">
    <source>
        <dbReference type="Proteomes" id="UP000076078"/>
    </source>
</evidence>
<proteinExistence type="inferred from homology"/>
<dbReference type="GO" id="GO:0006412">
    <property type="term" value="P:translation"/>
    <property type="evidence" value="ECO:0007669"/>
    <property type="project" value="InterPro"/>
</dbReference>
<dbReference type="PANTHER" id="PTHR14413">
    <property type="entry name" value="RIBOSOMAL PROTEIN L17"/>
    <property type="match status" value="1"/>
</dbReference>
<evidence type="ECO:0000256" key="2">
    <source>
        <dbReference type="ARBA" id="ARBA00022980"/>
    </source>
</evidence>